<dbReference type="PANTHER" id="PTHR19271:SF16">
    <property type="entry name" value="CYTOCHROME B"/>
    <property type="match status" value="1"/>
</dbReference>
<feature type="binding site" evidence="14">
    <location>
        <position position="212"/>
    </location>
    <ligand>
        <name>a ubiquinone</name>
        <dbReference type="ChEBI" id="CHEBI:16389"/>
    </ligand>
</feature>
<dbReference type="EMBL" id="LUUK01000211">
    <property type="protein sequence ID" value="OAI13385.1"/>
    <property type="molecule type" value="Genomic_DNA"/>
</dbReference>
<feature type="transmembrane region" description="Helical" evidence="17">
    <location>
        <begin position="370"/>
        <end position="392"/>
    </location>
</feature>
<feature type="transmembrane region" description="Helical" evidence="17">
    <location>
        <begin position="89"/>
        <end position="110"/>
    </location>
</feature>
<dbReference type="CDD" id="cd00290">
    <property type="entry name" value="cytochrome_b_C"/>
    <property type="match status" value="1"/>
</dbReference>
<sequence>MKQKMNQCSDWLLERFPLSDLWNEHMAHYYAPKNFNIWYFFGSLALFVLVNQFITGILLTMNYKPDAKLAFDSVEYIMRDVNWGWLVRYMHSTGASAFFIVVYLHMFRGLMYGSFKQPRELIWIFGMLIFVCLMAEAFMGYLLPWGQMSYWGAQVIISLFSAIPVVGDELSLWIRGDYVVSDATLNRFFAFHVIAVPLVLLILVFLHIVALHEVGSNNPDGIEIKENLNWKEHPIDGIPFHPYYTVKDIVGVGVFMFFFATVIFYMPEMGGFFLEHANFIPADPLKTPEHIAPVWYFTPFYAILRAVPDKFAGVIAMGGAIVVLFMLPWLDRSPVKSIRYRGGMFKKALLLFVVSFIGLGYLGTQPATPAATTVARFLTAIYFGFFLLMPLYTRWEKTKPLPERLTEQPTLEDRIPAVLALIDEVVEVHHVPDNLGGTIAKKRPNWAGVQAVLIRFVKNLKKSLD</sequence>
<evidence type="ECO:0000313" key="20">
    <source>
        <dbReference type="EMBL" id="OAI13385.1"/>
    </source>
</evidence>
<feature type="transmembrane region" description="Helical" evidence="17">
    <location>
        <begin position="310"/>
        <end position="327"/>
    </location>
</feature>
<evidence type="ECO:0000259" key="18">
    <source>
        <dbReference type="PROSITE" id="PS51002"/>
    </source>
</evidence>
<evidence type="ECO:0000256" key="15">
    <source>
        <dbReference type="PIRSR" id="PIRSR038885-2"/>
    </source>
</evidence>
<comment type="function">
    <text evidence="1 16">Component of the ubiquinol-cytochrome c reductase complex (complex III or cytochrome b-c1 complex), which is a respiratory chain that generates an electrochemical potential coupled to ATP synthesis.</text>
</comment>
<feature type="transmembrane region" description="Helical" evidence="17">
    <location>
        <begin position="37"/>
        <end position="59"/>
    </location>
</feature>
<evidence type="ECO:0000256" key="13">
    <source>
        <dbReference type="ARBA" id="ARBA00023136"/>
    </source>
</evidence>
<feature type="binding site" description="axial binding residue" evidence="15">
    <location>
        <position position="192"/>
    </location>
    <ligand>
        <name>heme b</name>
        <dbReference type="ChEBI" id="CHEBI:60344"/>
        <label>b562</label>
    </ligand>
    <ligandPart>
        <name>Fe</name>
        <dbReference type="ChEBI" id="CHEBI:18248"/>
    </ligandPart>
</feature>
<dbReference type="SUPFAM" id="SSF81648">
    <property type="entry name" value="a domain/subunit of cytochrome bc1 complex (Ubiquinol-cytochrome c reductase)"/>
    <property type="match status" value="1"/>
</dbReference>
<comment type="similarity">
    <text evidence="16">Belongs to the cytochrome b family.</text>
</comment>
<dbReference type="GO" id="GO:0022904">
    <property type="term" value="P:respiratory electron transport chain"/>
    <property type="evidence" value="ECO:0007669"/>
    <property type="project" value="InterPro"/>
</dbReference>
<dbReference type="AlphaFoldDB" id="A0A177N695"/>
<dbReference type="GO" id="GO:0045275">
    <property type="term" value="C:respiratory chain complex III"/>
    <property type="evidence" value="ECO:0007669"/>
    <property type="project" value="InterPro"/>
</dbReference>
<reference evidence="21" key="1">
    <citation type="submission" date="2016-03" db="EMBL/GenBank/DDBJ databases">
        <authorList>
            <person name="Heylen K."/>
            <person name="De Vos P."/>
            <person name="Vekeman B."/>
        </authorList>
    </citation>
    <scope>NUCLEOTIDE SEQUENCE [LARGE SCALE GENOMIC DNA]</scope>
    <source>
        <strain evidence="21">R-45383</strain>
    </source>
</reference>
<dbReference type="RefSeq" id="WP_064031249.1">
    <property type="nucleotide sequence ID" value="NZ_LUUK01000211.1"/>
</dbReference>
<dbReference type="PROSITE" id="PS51003">
    <property type="entry name" value="CYTB_CTER"/>
    <property type="match status" value="1"/>
</dbReference>
<dbReference type="PROSITE" id="PS51002">
    <property type="entry name" value="CYTB_NTER"/>
    <property type="match status" value="1"/>
</dbReference>
<evidence type="ECO:0000256" key="14">
    <source>
        <dbReference type="PIRSR" id="PIRSR038885-1"/>
    </source>
</evidence>
<accession>A0A177N695</accession>
<gene>
    <name evidence="20" type="ORF">A1355_13565</name>
</gene>
<organism evidence="20 21">
    <name type="scientific">Methylomonas koyamae</name>
    <dbReference type="NCBI Taxonomy" id="702114"/>
    <lineage>
        <taxon>Bacteria</taxon>
        <taxon>Pseudomonadati</taxon>
        <taxon>Pseudomonadota</taxon>
        <taxon>Gammaproteobacteria</taxon>
        <taxon>Methylococcales</taxon>
        <taxon>Methylococcaceae</taxon>
        <taxon>Methylomonas</taxon>
    </lineage>
</organism>
<protein>
    <recommendedName>
        <fullName evidence="4 16">Cytochrome b</fullName>
    </recommendedName>
</protein>
<dbReference type="InterPro" id="IPR036150">
    <property type="entry name" value="Cyt_b/b6_C_sf"/>
</dbReference>
<dbReference type="GO" id="GO:0046872">
    <property type="term" value="F:metal ion binding"/>
    <property type="evidence" value="ECO:0007669"/>
    <property type="project" value="UniProtKB-KW"/>
</dbReference>
<evidence type="ECO:0000256" key="16">
    <source>
        <dbReference type="RuleBase" id="RU003385"/>
    </source>
</evidence>
<dbReference type="OrthoDB" id="9804503at2"/>
<feature type="binding site" description="axial binding residue" evidence="15">
    <location>
        <position position="91"/>
    </location>
    <ligand>
        <name>heme b</name>
        <dbReference type="ChEBI" id="CHEBI:60344"/>
        <label>b562</label>
    </ligand>
    <ligandPart>
        <name>Fe</name>
        <dbReference type="ChEBI" id="CHEBI:18248"/>
    </ligandPart>
</feature>
<evidence type="ECO:0000256" key="10">
    <source>
        <dbReference type="ARBA" id="ARBA00022982"/>
    </source>
</evidence>
<evidence type="ECO:0000256" key="3">
    <source>
        <dbReference type="ARBA" id="ARBA00011649"/>
    </source>
</evidence>
<feature type="domain" description="Cytochrome b/b6 N-terminal region profile" evidence="18">
    <location>
        <begin position="8"/>
        <end position="220"/>
    </location>
</feature>
<feature type="transmembrane region" description="Helical" evidence="17">
    <location>
        <begin position="348"/>
        <end position="364"/>
    </location>
</feature>
<keyword evidence="11 17" id="KW-1133">Transmembrane helix</keyword>
<keyword evidence="21" id="KW-1185">Reference proteome</keyword>
<dbReference type="Pfam" id="PF00032">
    <property type="entry name" value="Cytochrom_B_C"/>
    <property type="match status" value="1"/>
</dbReference>
<feature type="domain" description="Cytochrome b/b6 C-terminal region profile" evidence="19">
    <location>
        <begin position="230"/>
        <end position="403"/>
    </location>
</feature>
<evidence type="ECO:0000256" key="17">
    <source>
        <dbReference type="SAM" id="Phobius"/>
    </source>
</evidence>
<feature type="binding site" description="axial binding residue" evidence="15">
    <location>
        <position position="105"/>
    </location>
    <ligand>
        <name>heme b</name>
        <dbReference type="ChEBI" id="CHEBI:60344"/>
        <label>b566</label>
    </ligand>
    <ligandPart>
        <name>Fe</name>
        <dbReference type="ChEBI" id="CHEBI:18248"/>
    </ligandPart>
</feature>
<name>A0A177N695_9GAMM</name>
<dbReference type="InterPro" id="IPR005797">
    <property type="entry name" value="Cyt_b/b6_N"/>
</dbReference>
<keyword evidence="7 16" id="KW-0679">Respiratory chain</keyword>
<proteinExistence type="inferred from homology"/>
<dbReference type="STRING" id="702114.A1355_13565"/>
<comment type="cofactor">
    <cofactor evidence="16">
        <name>heme b</name>
        <dbReference type="ChEBI" id="CHEBI:60344"/>
    </cofactor>
    <text evidence="16">Binds 2 heme groups non-covalently.</text>
</comment>
<feature type="binding site" description="axial binding residue" evidence="15">
    <location>
        <position position="207"/>
    </location>
    <ligand>
        <name>heme b</name>
        <dbReference type="ChEBI" id="CHEBI:60344"/>
        <label>b566</label>
    </ligand>
    <ligandPart>
        <name>Fe</name>
        <dbReference type="ChEBI" id="CHEBI:18248"/>
    </ligandPart>
</feature>
<dbReference type="PANTHER" id="PTHR19271">
    <property type="entry name" value="CYTOCHROME B"/>
    <property type="match status" value="1"/>
</dbReference>
<keyword evidence="12 15" id="KW-0408">Iron</keyword>
<evidence type="ECO:0000256" key="1">
    <source>
        <dbReference type="ARBA" id="ARBA00002444"/>
    </source>
</evidence>
<dbReference type="InterPro" id="IPR048260">
    <property type="entry name" value="Cytochrome_b_C_euk/bac"/>
</dbReference>
<dbReference type="InterPro" id="IPR016174">
    <property type="entry name" value="Di-haem_cyt_TM"/>
</dbReference>
<evidence type="ECO:0000259" key="19">
    <source>
        <dbReference type="PROSITE" id="PS51003"/>
    </source>
</evidence>
<dbReference type="InterPro" id="IPR048259">
    <property type="entry name" value="Cytochrome_b_N_euk/bac"/>
</dbReference>
<evidence type="ECO:0000256" key="7">
    <source>
        <dbReference type="ARBA" id="ARBA00022660"/>
    </source>
</evidence>
<comment type="caution">
    <text evidence="20">The sequence shown here is derived from an EMBL/GenBank/DDBJ whole genome shotgun (WGS) entry which is preliminary data.</text>
</comment>
<evidence type="ECO:0000256" key="9">
    <source>
        <dbReference type="ARBA" id="ARBA00022723"/>
    </source>
</evidence>
<dbReference type="Proteomes" id="UP000077628">
    <property type="component" value="Unassembled WGS sequence"/>
</dbReference>
<dbReference type="InterPro" id="IPR030689">
    <property type="entry name" value="Cytochrome_b"/>
</dbReference>
<dbReference type="CDD" id="cd00284">
    <property type="entry name" value="Cytochrome_b_N"/>
    <property type="match status" value="1"/>
</dbReference>
<keyword evidence="5 16" id="KW-0813">Transport</keyword>
<keyword evidence="13 17" id="KW-0472">Membrane</keyword>
<comment type="cofactor">
    <cofactor evidence="15">
        <name>heme</name>
        <dbReference type="ChEBI" id="CHEBI:30413"/>
    </cofactor>
    <text evidence="15">Binds 2 heme groups non-covalently.</text>
</comment>
<dbReference type="FunFam" id="1.20.810.10:FF:000004">
    <property type="entry name" value="Cytochrome b"/>
    <property type="match status" value="1"/>
</dbReference>
<dbReference type="InterPro" id="IPR005798">
    <property type="entry name" value="Cyt_b/b6_C"/>
</dbReference>
<keyword evidence="6 15" id="KW-0349">Heme</keyword>
<dbReference type="InterPro" id="IPR027387">
    <property type="entry name" value="Cytb/b6-like_sf"/>
</dbReference>
<evidence type="ECO:0000256" key="6">
    <source>
        <dbReference type="ARBA" id="ARBA00022617"/>
    </source>
</evidence>
<comment type="subunit">
    <text evidence="3 16">The main subunits of complex b-c1 are: cytochrome b, cytochrome c1 and the Rieske protein.</text>
</comment>
<comment type="subcellular location">
    <subcellularLocation>
        <location evidence="2">Membrane</location>
        <topology evidence="2">Multi-pass membrane protein</topology>
    </subcellularLocation>
</comment>
<dbReference type="Gene3D" id="1.20.810.10">
    <property type="entry name" value="Cytochrome Bc1 Complex, Chain C"/>
    <property type="match status" value="1"/>
</dbReference>
<evidence type="ECO:0000256" key="5">
    <source>
        <dbReference type="ARBA" id="ARBA00022448"/>
    </source>
</evidence>
<evidence type="ECO:0000256" key="11">
    <source>
        <dbReference type="ARBA" id="ARBA00022989"/>
    </source>
</evidence>
<feature type="transmembrane region" description="Helical" evidence="17">
    <location>
        <begin position="249"/>
        <end position="266"/>
    </location>
</feature>
<dbReference type="GO" id="GO:0016491">
    <property type="term" value="F:oxidoreductase activity"/>
    <property type="evidence" value="ECO:0007669"/>
    <property type="project" value="InterPro"/>
</dbReference>
<feature type="transmembrane region" description="Helical" evidence="17">
    <location>
        <begin position="149"/>
        <end position="167"/>
    </location>
</feature>
<dbReference type="GO" id="GO:0008121">
    <property type="term" value="F:quinol-cytochrome-c reductase activity"/>
    <property type="evidence" value="ECO:0007669"/>
    <property type="project" value="InterPro"/>
</dbReference>
<dbReference type="SUPFAM" id="SSF81342">
    <property type="entry name" value="Transmembrane di-heme cytochromes"/>
    <property type="match status" value="1"/>
</dbReference>
<evidence type="ECO:0000313" key="21">
    <source>
        <dbReference type="Proteomes" id="UP000077628"/>
    </source>
</evidence>
<evidence type="ECO:0000256" key="8">
    <source>
        <dbReference type="ARBA" id="ARBA00022692"/>
    </source>
</evidence>
<dbReference type="PIRSF" id="PIRSF038885">
    <property type="entry name" value="COB"/>
    <property type="match status" value="1"/>
</dbReference>
<evidence type="ECO:0000256" key="4">
    <source>
        <dbReference type="ARBA" id="ARBA00013531"/>
    </source>
</evidence>
<keyword evidence="9 15" id="KW-0479">Metal-binding</keyword>
<keyword evidence="8 16" id="KW-0812">Transmembrane</keyword>
<feature type="transmembrane region" description="Helical" evidence="17">
    <location>
        <begin position="188"/>
        <end position="210"/>
    </location>
</feature>
<keyword evidence="10 16" id="KW-0249">Electron transport</keyword>
<evidence type="ECO:0000256" key="12">
    <source>
        <dbReference type="ARBA" id="ARBA00023004"/>
    </source>
</evidence>
<evidence type="ECO:0000256" key="2">
    <source>
        <dbReference type="ARBA" id="ARBA00004141"/>
    </source>
</evidence>
<dbReference type="Pfam" id="PF00033">
    <property type="entry name" value="Cytochrome_B"/>
    <property type="match status" value="1"/>
</dbReference>
<feature type="transmembrane region" description="Helical" evidence="17">
    <location>
        <begin position="122"/>
        <end position="143"/>
    </location>
</feature>